<dbReference type="OrthoDB" id="1145062at2"/>
<gene>
    <name evidence="4" type="ORF">Gilli_2105</name>
</gene>
<dbReference type="EMBL" id="JH594606">
    <property type="protein sequence ID" value="EHQ02738.1"/>
    <property type="molecule type" value="Genomic_DNA"/>
</dbReference>
<dbReference type="Proteomes" id="UP000003844">
    <property type="component" value="Unassembled WGS sequence"/>
</dbReference>
<dbReference type="STRING" id="865937.Gilli_2105"/>
<dbReference type="Gene3D" id="3.30.910.20">
    <property type="entry name" value="Skp domain"/>
    <property type="match status" value="1"/>
</dbReference>
<dbReference type="InterPro" id="IPR024930">
    <property type="entry name" value="Skp_dom_sf"/>
</dbReference>
<dbReference type="PANTHER" id="PTHR35089">
    <property type="entry name" value="CHAPERONE PROTEIN SKP"/>
    <property type="match status" value="1"/>
</dbReference>
<dbReference type="Pfam" id="PF03938">
    <property type="entry name" value="OmpH"/>
    <property type="match status" value="1"/>
</dbReference>
<sequence>MKKLILVVLVAAGLTSCNQEKTAYVDTTKLIQEYKEMKDVESEFTSKSDRIKGELDSLAQSFQAEVQAYQENMSTLSTAQRQEKEQELMQKQQTIQQQQQMMGNQLRSESDAVIDSIVNKVKDYVKVYGEENDYTYIFGSNESANIMYAEEGLDITEVILEKLNEGYKE</sequence>
<evidence type="ECO:0000256" key="1">
    <source>
        <dbReference type="ARBA" id="ARBA00009091"/>
    </source>
</evidence>
<keyword evidence="5" id="KW-1185">Reference proteome</keyword>
<feature type="coiled-coil region" evidence="3">
    <location>
        <begin position="59"/>
        <end position="101"/>
    </location>
</feature>
<accession>H2BUA4</accession>
<dbReference type="SUPFAM" id="SSF111384">
    <property type="entry name" value="OmpH-like"/>
    <property type="match status" value="1"/>
</dbReference>
<proteinExistence type="inferred from homology"/>
<dbReference type="GO" id="GO:0050821">
    <property type="term" value="P:protein stabilization"/>
    <property type="evidence" value="ECO:0007669"/>
    <property type="project" value="TreeGrafter"/>
</dbReference>
<protein>
    <submittedName>
        <fullName evidence="4">Outer membrane chaperone Skp (OmpH)</fullName>
    </submittedName>
</protein>
<dbReference type="PANTHER" id="PTHR35089:SF1">
    <property type="entry name" value="CHAPERONE PROTEIN SKP"/>
    <property type="match status" value="1"/>
</dbReference>
<dbReference type="AlphaFoldDB" id="H2BUA4"/>
<keyword evidence="2" id="KW-0732">Signal</keyword>
<reference evidence="5" key="1">
    <citation type="journal article" date="2012" name="Stand. Genomic Sci.">
        <title>Genome sequence of the Antarctic rhodopsins-containing flavobacterium Gillisia limnaea type strain (R-8282(T)).</title>
        <authorList>
            <person name="Riedel T."/>
            <person name="Held B."/>
            <person name="Nolan M."/>
            <person name="Lucas S."/>
            <person name="Lapidus A."/>
            <person name="Tice H."/>
            <person name="Del Rio T.G."/>
            <person name="Cheng J.F."/>
            <person name="Han C."/>
            <person name="Tapia R."/>
            <person name="Goodwin L.A."/>
            <person name="Pitluck S."/>
            <person name="Liolios K."/>
            <person name="Mavromatis K."/>
            <person name="Pagani I."/>
            <person name="Ivanova N."/>
            <person name="Mikhailova N."/>
            <person name="Pati A."/>
            <person name="Chen A."/>
            <person name="Palaniappan K."/>
            <person name="Land M."/>
            <person name="Rohde M."/>
            <person name="Tindall B.J."/>
            <person name="Detter J.C."/>
            <person name="Goker M."/>
            <person name="Bristow J."/>
            <person name="Eisen J.A."/>
            <person name="Markowitz V."/>
            <person name="Hugenholtz P."/>
            <person name="Kyrpides N.C."/>
            <person name="Klenk H.P."/>
            <person name="Woyke T."/>
        </authorList>
    </citation>
    <scope>NUCLEOTIDE SEQUENCE [LARGE SCALE GENOMIC DNA]</scope>
    <source>
        <strain evidence="5">DSM 15749 / LMG 21470 / R-8282</strain>
    </source>
</reference>
<dbReference type="PROSITE" id="PS51257">
    <property type="entry name" value="PROKAR_LIPOPROTEIN"/>
    <property type="match status" value="1"/>
</dbReference>
<organism evidence="4 5">
    <name type="scientific">Gillisia limnaea (strain DSM 15749 / LMG 21470 / R-8282)</name>
    <dbReference type="NCBI Taxonomy" id="865937"/>
    <lineage>
        <taxon>Bacteria</taxon>
        <taxon>Pseudomonadati</taxon>
        <taxon>Bacteroidota</taxon>
        <taxon>Flavobacteriia</taxon>
        <taxon>Flavobacteriales</taxon>
        <taxon>Flavobacteriaceae</taxon>
        <taxon>Gillisia</taxon>
    </lineage>
</organism>
<dbReference type="HOGENOM" id="CLU_053320_2_0_10"/>
<dbReference type="RefSeq" id="WP_006989048.1">
    <property type="nucleotide sequence ID" value="NZ_JH594606.1"/>
</dbReference>
<dbReference type="GO" id="GO:0005829">
    <property type="term" value="C:cytosol"/>
    <property type="evidence" value="ECO:0007669"/>
    <property type="project" value="TreeGrafter"/>
</dbReference>
<dbReference type="InterPro" id="IPR005632">
    <property type="entry name" value="Chaperone_Skp"/>
</dbReference>
<evidence type="ECO:0000256" key="2">
    <source>
        <dbReference type="ARBA" id="ARBA00022729"/>
    </source>
</evidence>
<dbReference type="SMART" id="SM00935">
    <property type="entry name" value="OmpH"/>
    <property type="match status" value="1"/>
</dbReference>
<comment type="similarity">
    <text evidence="1">Belongs to the Skp family.</text>
</comment>
<dbReference type="GO" id="GO:0051082">
    <property type="term" value="F:unfolded protein binding"/>
    <property type="evidence" value="ECO:0007669"/>
    <property type="project" value="InterPro"/>
</dbReference>
<evidence type="ECO:0000256" key="3">
    <source>
        <dbReference type="SAM" id="Coils"/>
    </source>
</evidence>
<keyword evidence="3" id="KW-0175">Coiled coil</keyword>
<evidence type="ECO:0000313" key="5">
    <source>
        <dbReference type="Proteomes" id="UP000003844"/>
    </source>
</evidence>
<evidence type="ECO:0000313" key="4">
    <source>
        <dbReference type="EMBL" id="EHQ02738.1"/>
    </source>
</evidence>
<dbReference type="eggNOG" id="COG2825">
    <property type="taxonomic scope" value="Bacteria"/>
</dbReference>
<name>H2BUA4_GILLR</name>